<evidence type="ECO:0000256" key="3">
    <source>
        <dbReference type="ARBA" id="ARBA00022448"/>
    </source>
</evidence>
<organism evidence="8 9">
    <name type="scientific">Moritella yayanosii</name>
    <dbReference type="NCBI Taxonomy" id="69539"/>
    <lineage>
        <taxon>Bacteria</taxon>
        <taxon>Pseudomonadati</taxon>
        <taxon>Pseudomonadota</taxon>
        <taxon>Gammaproteobacteria</taxon>
        <taxon>Alteromonadales</taxon>
        <taxon>Moritellaceae</taxon>
        <taxon>Moritella</taxon>
    </lineage>
</organism>
<keyword evidence="4 7" id="KW-0732">Signal</keyword>
<dbReference type="InterPro" id="IPR050490">
    <property type="entry name" value="Bact_solute-bd_prot1"/>
</dbReference>
<evidence type="ECO:0000256" key="1">
    <source>
        <dbReference type="ARBA" id="ARBA00004418"/>
    </source>
</evidence>
<feature type="chain" id="PRO_5016383252" description="Probable sugar-binding periplasmic protein" evidence="7">
    <location>
        <begin position="23"/>
        <end position="418"/>
    </location>
</feature>
<dbReference type="PANTHER" id="PTHR43649:SF28">
    <property type="entry name" value="BINDING PROTEIN COMPONENT OF ABC SUGAR TRANSPORTER-RELATED"/>
    <property type="match status" value="1"/>
</dbReference>
<keyword evidence="3" id="KW-0813">Transport</keyword>
<dbReference type="Gene3D" id="3.40.190.10">
    <property type="entry name" value="Periplasmic binding protein-like II"/>
    <property type="match status" value="2"/>
</dbReference>
<evidence type="ECO:0000256" key="4">
    <source>
        <dbReference type="ARBA" id="ARBA00022729"/>
    </source>
</evidence>
<proteinExistence type="inferred from homology"/>
<evidence type="ECO:0000256" key="6">
    <source>
        <dbReference type="ARBA" id="ARBA00049753"/>
    </source>
</evidence>
<comment type="similarity">
    <text evidence="2">Belongs to the bacterial solute-binding protein 1 family.</text>
</comment>
<protein>
    <recommendedName>
        <fullName evidence="6">Probable sugar-binding periplasmic protein</fullName>
    </recommendedName>
</protein>
<evidence type="ECO:0000313" key="9">
    <source>
        <dbReference type="Proteomes" id="UP000250163"/>
    </source>
</evidence>
<sequence>MSNSISPLFILLSSLFTFSATASQVEVLHWWTSGGELDALSELQNKVEETDNTWLDFAIKGGGGNSALTVLRSRAVSGNPPTAALIKGHNIQEWAKLGFLTSLDDIAKQEQWDAKLPEFIKPVMKYQGHYVAVPINIHRINWLWFNATIFNNANIAIPRDLAELISALPQLEVAGYLPIAHTSEPWADAILFESISLSILGAEQYKQAFVDLNLQVLASPAMIQAFAKLRTISLFIDDNAKNRTWEQSTKLLIEDKAAIQIMGDWVAGKLLQEKQQLNTKIRCIPFPGTAGTFSYNVDSFAFFKLKSVSSEVKQAQNTLASIILTPALQRDFNAKKGSLPIIETTDKSNFNACTQQAYLDYQQATRDNTLVPTFSQAMATTTYVQSAITRVISNFIYDKSITNQAAVVQLVNAIKAAQ</sequence>
<reference evidence="9" key="1">
    <citation type="submission" date="2018-05" db="EMBL/GenBank/DDBJ databases">
        <authorList>
            <person name="Cea G.-C."/>
            <person name="William W."/>
        </authorList>
    </citation>
    <scope>NUCLEOTIDE SEQUENCE [LARGE SCALE GENOMIC DNA]</scope>
    <source>
        <strain evidence="9">DB21MT 5</strain>
    </source>
</reference>
<dbReference type="Pfam" id="PF01547">
    <property type="entry name" value="SBP_bac_1"/>
    <property type="match status" value="1"/>
</dbReference>
<dbReference type="Proteomes" id="UP000250163">
    <property type="component" value="Chromosome MORIYA"/>
</dbReference>
<evidence type="ECO:0000313" key="8">
    <source>
        <dbReference type="EMBL" id="SQD79423.1"/>
    </source>
</evidence>
<dbReference type="InterPro" id="IPR006059">
    <property type="entry name" value="SBP"/>
</dbReference>
<comment type="function">
    <text evidence="5">Part of a binding-protein-dependent transport system for a sugar.</text>
</comment>
<dbReference type="SUPFAM" id="SSF53850">
    <property type="entry name" value="Periplasmic binding protein-like II"/>
    <property type="match status" value="1"/>
</dbReference>
<dbReference type="OrthoDB" id="5580590at2"/>
<comment type="subcellular location">
    <subcellularLocation>
        <location evidence="1">Periplasm</location>
    </subcellularLocation>
</comment>
<dbReference type="RefSeq" id="WP_112716086.1">
    <property type="nucleotide sequence ID" value="NZ_LS483250.1"/>
</dbReference>
<evidence type="ECO:0000256" key="2">
    <source>
        <dbReference type="ARBA" id="ARBA00008520"/>
    </source>
</evidence>
<dbReference type="KEGG" id="mya:MORIYA_2965"/>
<dbReference type="GO" id="GO:0042597">
    <property type="term" value="C:periplasmic space"/>
    <property type="evidence" value="ECO:0007669"/>
    <property type="project" value="UniProtKB-SubCell"/>
</dbReference>
<evidence type="ECO:0000256" key="5">
    <source>
        <dbReference type="ARBA" id="ARBA00049629"/>
    </source>
</evidence>
<dbReference type="EMBL" id="LS483250">
    <property type="protein sequence ID" value="SQD79423.1"/>
    <property type="molecule type" value="Genomic_DNA"/>
</dbReference>
<feature type="signal peptide" evidence="7">
    <location>
        <begin position="1"/>
        <end position="22"/>
    </location>
</feature>
<accession>A0A330LRQ2</accession>
<dbReference type="PANTHER" id="PTHR43649">
    <property type="entry name" value="ARABINOSE-BINDING PROTEIN-RELATED"/>
    <property type="match status" value="1"/>
</dbReference>
<name>A0A330LRQ2_9GAMM</name>
<gene>
    <name evidence="8" type="ORF">MORIYA_2965</name>
</gene>
<dbReference type="AlphaFoldDB" id="A0A330LRQ2"/>
<evidence type="ECO:0000256" key="7">
    <source>
        <dbReference type="SAM" id="SignalP"/>
    </source>
</evidence>
<keyword evidence="9" id="KW-1185">Reference proteome</keyword>